<dbReference type="Pfam" id="PF20255">
    <property type="entry name" value="DUF6606"/>
    <property type="match status" value="1"/>
</dbReference>
<proteinExistence type="predicted"/>
<evidence type="ECO:0000259" key="7">
    <source>
        <dbReference type="Pfam" id="PF12340"/>
    </source>
</evidence>
<evidence type="ECO:0000313" key="11">
    <source>
        <dbReference type="Proteomes" id="UP000799779"/>
    </source>
</evidence>
<name>A0A6A5X3W8_9PLEO</name>
<evidence type="ECO:0000256" key="6">
    <source>
        <dbReference type="ARBA" id="ARBA00022807"/>
    </source>
</evidence>
<dbReference type="Pfam" id="PF12359">
    <property type="entry name" value="DUF3645"/>
    <property type="match status" value="1"/>
</dbReference>
<keyword evidence="11" id="KW-1185">Reference proteome</keyword>
<feature type="domain" description="DUF3645" evidence="8">
    <location>
        <begin position="2382"/>
        <end position="2415"/>
    </location>
</feature>
<evidence type="ECO:0000256" key="3">
    <source>
        <dbReference type="ARBA" id="ARBA00022670"/>
    </source>
</evidence>
<keyword evidence="6" id="KW-0788">Thiol protease</keyword>
<accession>A0A6A5X3W8</accession>
<keyword evidence="5" id="KW-0378">Hydrolase</keyword>
<dbReference type="Pfam" id="PF12340">
    <property type="entry name" value="DUF3638"/>
    <property type="match status" value="1"/>
</dbReference>
<evidence type="ECO:0000256" key="2">
    <source>
        <dbReference type="ARBA" id="ARBA00012759"/>
    </source>
</evidence>
<dbReference type="InterPro" id="IPR022105">
    <property type="entry name" value="DUF3645"/>
</dbReference>
<dbReference type="InterPro" id="IPR046541">
    <property type="entry name" value="DUF6606"/>
</dbReference>
<protein>
    <recommendedName>
        <fullName evidence="2">ubiquitinyl hydrolase 1</fullName>
        <ecNumber evidence="2">3.4.19.12</ecNumber>
    </recommendedName>
</protein>
<comment type="catalytic activity">
    <reaction evidence="1">
        <text>Thiol-dependent hydrolysis of ester, thioester, amide, peptide and isopeptide bonds formed by the C-terminal Gly of ubiquitin (a 76-residue protein attached to proteins as an intracellular targeting signal).</text>
        <dbReference type="EC" id="3.4.19.12"/>
    </reaction>
</comment>
<dbReference type="OrthoDB" id="3182339at2759"/>
<dbReference type="PANTHER" id="PTHR13367">
    <property type="entry name" value="UBIQUITIN THIOESTERASE"/>
    <property type="match status" value="1"/>
</dbReference>
<gene>
    <name evidence="10" type="ORF">P154DRAFT_593169</name>
</gene>
<dbReference type="Proteomes" id="UP000799779">
    <property type="component" value="Unassembled WGS sequence"/>
</dbReference>
<organism evidence="10 11">
    <name type="scientific">Amniculicola lignicola CBS 123094</name>
    <dbReference type="NCBI Taxonomy" id="1392246"/>
    <lineage>
        <taxon>Eukaryota</taxon>
        <taxon>Fungi</taxon>
        <taxon>Dikarya</taxon>
        <taxon>Ascomycota</taxon>
        <taxon>Pezizomycotina</taxon>
        <taxon>Dothideomycetes</taxon>
        <taxon>Pleosporomycetidae</taxon>
        <taxon>Pleosporales</taxon>
        <taxon>Amniculicolaceae</taxon>
        <taxon>Amniculicola</taxon>
    </lineage>
</organism>
<dbReference type="EC" id="3.4.19.12" evidence="2"/>
<dbReference type="GO" id="GO:0006508">
    <property type="term" value="P:proteolysis"/>
    <property type="evidence" value="ECO:0007669"/>
    <property type="project" value="UniProtKB-KW"/>
</dbReference>
<evidence type="ECO:0000256" key="4">
    <source>
        <dbReference type="ARBA" id="ARBA00022786"/>
    </source>
</evidence>
<dbReference type="PANTHER" id="PTHR13367:SF34">
    <property type="match status" value="1"/>
</dbReference>
<reference evidence="10" key="1">
    <citation type="journal article" date="2020" name="Stud. Mycol.">
        <title>101 Dothideomycetes genomes: a test case for predicting lifestyles and emergence of pathogens.</title>
        <authorList>
            <person name="Haridas S."/>
            <person name="Albert R."/>
            <person name="Binder M."/>
            <person name="Bloem J."/>
            <person name="Labutti K."/>
            <person name="Salamov A."/>
            <person name="Andreopoulos B."/>
            <person name="Baker S."/>
            <person name="Barry K."/>
            <person name="Bills G."/>
            <person name="Bluhm B."/>
            <person name="Cannon C."/>
            <person name="Castanera R."/>
            <person name="Culley D."/>
            <person name="Daum C."/>
            <person name="Ezra D."/>
            <person name="Gonzalez J."/>
            <person name="Henrissat B."/>
            <person name="Kuo A."/>
            <person name="Liang C."/>
            <person name="Lipzen A."/>
            <person name="Lutzoni F."/>
            <person name="Magnuson J."/>
            <person name="Mondo S."/>
            <person name="Nolan M."/>
            <person name="Ohm R."/>
            <person name="Pangilinan J."/>
            <person name="Park H.-J."/>
            <person name="Ramirez L."/>
            <person name="Alfaro M."/>
            <person name="Sun H."/>
            <person name="Tritt A."/>
            <person name="Yoshinaga Y."/>
            <person name="Zwiers L.-H."/>
            <person name="Turgeon B."/>
            <person name="Goodwin S."/>
            <person name="Spatafora J."/>
            <person name="Crous P."/>
            <person name="Grigoriev I."/>
        </authorList>
    </citation>
    <scope>NUCLEOTIDE SEQUENCE</scope>
    <source>
        <strain evidence="10">CBS 123094</strain>
    </source>
</reference>
<evidence type="ECO:0000256" key="5">
    <source>
        <dbReference type="ARBA" id="ARBA00022801"/>
    </source>
</evidence>
<evidence type="ECO:0000313" key="10">
    <source>
        <dbReference type="EMBL" id="KAF2007622.1"/>
    </source>
</evidence>
<evidence type="ECO:0000259" key="9">
    <source>
        <dbReference type="Pfam" id="PF20255"/>
    </source>
</evidence>
<dbReference type="EMBL" id="ML977557">
    <property type="protein sequence ID" value="KAF2007622.1"/>
    <property type="molecule type" value="Genomic_DNA"/>
</dbReference>
<dbReference type="GO" id="GO:0004843">
    <property type="term" value="F:cysteine-type deubiquitinase activity"/>
    <property type="evidence" value="ECO:0007669"/>
    <property type="project" value="UniProtKB-EC"/>
</dbReference>
<dbReference type="InterPro" id="IPR051346">
    <property type="entry name" value="OTU_Deubiquitinase"/>
</dbReference>
<evidence type="ECO:0000256" key="1">
    <source>
        <dbReference type="ARBA" id="ARBA00000707"/>
    </source>
</evidence>
<feature type="domain" description="DUF3638" evidence="7">
    <location>
        <begin position="2040"/>
        <end position="2260"/>
    </location>
</feature>
<evidence type="ECO:0000259" key="8">
    <source>
        <dbReference type="Pfam" id="PF12359"/>
    </source>
</evidence>
<dbReference type="InterPro" id="IPR022099">
    <property type="entry name" value="DUF3638"/>
</dbReference>
<keyword evidence="3" id="KW-0645">Protease</keyword>
<keyword evidence="4" id="KW-0833">Ubl conjugation pathway</keyword>
<feature type="domain" description="DUF6606" evidence="9">
    <location>
        <begin position="17"/>
        <end position="291"/>
    </location>
</feature>
<sequence length="3114" mass="352961">MPQLGESKPSPEAIAYLIHHLVLPPKLPQGEDANPHYELILLRTTIQALQEFQTHFKNPAKSVQIESVIFTVTNLLDSLGSNGSASELRLGSFLAGLTTGATQGLIPVEIKAQNAGLIVSRHQDSIVFESFELSPTNHEALAAKGRLVRSFPAYASMISAELFQEADLRITLAQTIAKLASQPAPGFQPQVRKAKQNHDEMRDTTHPGMVTNLFMNVISALGEPTHAPTIWKNTREDVLWSNSKQPWRRSPLWLLLRVSMQLQFSRATAFSESKESLYKPFMVFLLSTVLHLASQYPQVLGTEILHATSAKLSRRIKKLETLSQNMHPPPDWMDPVCKTLFSTHDLISKKWKRILNGTPLHVDAAELEKLRPENDLNVELPELDRFVDEMGAREKVADGSKFQPTVGYRQFSAYELPSSFAAYGEYQYFQLAAVECWVECHLTQWLDDHIGDQNTTKGLRDLIQAYHHIAKSAYAGLPISLSIMYLVIMELWVACDKSACHIHPLLRDFDTEVPMELLQSLLLPFEDQMGRLCDVESHIRLRRELARNHAPSLFRDFGNSSSFAVKFFDQSPSHQALLSRIEQGATDEKLAKCTELFGKKESYKRCMELFEQISECEYHWVITNKIYGTEERRHVHSCKKCHWKALANKLEIKIHEWPLSSNQNVAKSTIFELDLPQAFGNWRDATVFLLSDVFHGEYEQQQQPRASYTLLNDQGLSSFLNNYGPRRIVLLSQVKPNTKTHRKKKGKGAIINLNNEDVCVNNGLQYQYFDHAESIFTDTLFYTDQVLQNCTYELPARSLSLQKYLLRSPSQPDGVPPNEVIASQSECPSHISLDEYKAFGSLPLGHRIQYMNILTQLSMPVLDFAKVETQLLIHQTILQAGHPSTQSIVQRATHAILAEESFGNAMIDQLNVALQRVSENWESWRALASFVQLTTRLLTLAPTSEIQEKCGAYLDRARNVSLGWVNTITLRARMSPDDRQRAELYSRAVEVALLCISTFNMDQDQVTATLQESSKALILLQCSIVVQENKDTVSSEHDPLYRAMLQSWRSLAYRTFPILKYEIISQGNNCLNDAVAVSWSDFRPASSWQSLHSPHEHWLVMKPTLENHNVTPLNRTVHFNLLTAELLVDGLPLARLPQEYMCHPMYSPLFGKSTLEVMPTTVPGLKFSAKHAYQGYKIHIGMQRSDMLVNGTHNGQNFDLLPQRLFNTKFPTAFVEGFIHWYNHNNNKVEFRPRNDPWSDNSTNWCLEKLGPSWRLTKPGRSLVSMSSNTTAALAKVLSPLESHLHTHALFDESSGSLDIEVPRLKLSFYLGYRGSQIHSRQYRGMFVDPYQEFGTLVGLSSKLVLNRGDGDRLVLIPEGSVTYSKTVDHVAVCIDKNTVAKVHAYQLDTTLGRLVDNGNLQSKLFLCHLHALTSYCLPDPLTGHTGTEAAISILRSGAVRSFDMLTKGNISTMELIAKLAPKRLYYPQNERVMQEVGWDQRLFFLSQAPILYTLVEEIFDQARMGRLFYSPEIYTEPPILNHIEPHLLQRDLIRSSTFRVSEFGAEHYTLQFDKVYQPRDRDQTSACGQRSFVAATLILRDYEALHNPTPPELFETLRRTYFGQGTIDGSGHLLPRLAFDSEWLSDPSSLIPPLWCSLHSSLASSPNSYVKFDIAMWLSTVAFAETADMNIIEALAAFYKVQELEAVGVPPMTEFHLSNGEIPNFSQLQGLVRSASRSFYACPEATLPKQSWETNRECQQRRASEFESNRDAAVDSFIRALESQWPCKQPSTPASPNATTYLDVSKAMAQVSGPFKAWHDNRRFYQYLENVARALRRQSAVTVSAPQFSIYLPARQPAACGDPYFSTKAVFDSTAPRLRSGQFRSLNLPLEELTKSSRDMETRSRLTSLCQELRAQAESKCEKEYVLQLEHSFSALQESPIHPRAVRMNSDTVALLNTHLENCNENILYLSRMLENTTKGGPRQSHQAITACIQHSPRLSPTFWLRQLNREYWVDLTKEWKTVVIKYGLAITELQRAHRLLSLSDSPLELADEFRNSGHQNWDPSNFPESLLLEAESGIMIRKVQEEIASEMRSPPNNQNSVMQLNMGEGKSTVIVPAVAVDLADGSRVIVGKSQSRQMFQMLVSKLGCLLNRRIYHMPFSRALKLKQHDADIIRKICQDCMANRGILLVQPEHLLSFKLMGIECLLSDRRDTGESMLSTQHFFDTKSRDIVDESDENFSVKFELVYTMGSQRPIELSPERWNVIHIILDLVSHYAMEVKNLMPDAIEFDNRWAGRFPRVRTLRADAGNILLGSIAKHICSIGFMGFPVARQPQRVRNAILRYITEPGLTTDEIAGVEEEIFWTELTKGPLLLVRGLIAGGVLRFVLGSKRWTVNFGIDPNRKPRTRLAVPFRSKDSPSARSEFSHPDVVIILTSLTYYYGGLDADDFFDTFNHLLKSDQADIEYGEWVRTAAPSLEEPFRQLVGINIKDRFQCVEKVFPGLRYSKGMIDYFLAHIVFPKEIKEFPYKLSASGWDIGQVKSYPTTGFSGTNDSRHVLPLNVEHLDLHMQKHTNALVLAYLLGDENAVEILPPRLASQGSDAEHLLNTINNMIPPTRVILDVGAQILELNNRQVAHKWLSMSNEGSSRAVVFFNDDEELSVLDRRGCVELLQVSSFAKQLGDCLIYLDEAHTRGTDLKLPRESRAAVTLGANLTKDRLVQACMRMRKLGKGQSVVFCIPEEIQTKIYERNPKLQNAKIDVAHVLTWAISETWADLRRSMLVWATQGRRFEDHKHLLDGVHTSNEQAKKFLEVEAQTVDYRYRPHSHMHSHVPQLDGWDTSNENITRIIARCQDFNTMNFNSATLQEEQERELSPEIEEERQIEHPVPMMAEAHNTHKDLIRLVQTGQVRPKSRAFLPAFQALSSSSAASLIDLSQFPTELLVTADFARTVKRPSSICPALSDSFQRPVQWILSVLDCQNLVILSPFEVNELLPAIRQSSRVTLHLYSPRPNLGYQPLDGLDLYTLGRQFSSESTPRSLIVQLNLFAGQLYLRSFYEYVEVCRYLGLAWSVAKDGEVVRADGFVVPAVGKWGLQDSPVNFLRVLLTKVRRNCEGVGKTHLGKVLDGALLEQSDFE</sequence>